<gene>
    <name evidence="1" type="ORF">I8J29_26770</name>
</gene>
<organism evidence="1 2">
    <name type="scientific">Paenibacillus artemisiicola</name>
    <dbReference type="NCBI Taxonomy" id="1172618"/>
    <lineage>
        <taxon>Bacteria</taxon>
        <taxon>Bacillati</taxon>
        <taxon>Bacillota</taxon>
        <taxon>Bacilli</taxon>
        <taxon>Bacillales</taxon>
        <taxon>Paenibacillaceae</taxon>
        <taxon>Paenibacillus</taxon>
    </lineage>
</organism>
<dbReference type="NCBIfam" id="NF033524">
    <property type="entry name" value="lasso_PadeA_fam"/>
    <property type="match status" value="1"/>
</dbReference>
<sequence>MKKVWEAPTMEVLEVSQTMAGFGVNKVDSVVFDKDGNPIDADLYS</sequence>
<name>A0ABS3WHJ9_9BACL</name>
<protein>
    <submittedName>
        <fullName evidence="1">Paeninodin family lasso peptide</fullName>
    </submittedName>
</protein>
<proteinExistence type="predicted"/>
<evidence type="ECO:0000313" key="2">
    <source>
        <dbReference type="Proteomes" id="UP000670947"/>
    </source>
</evidence>
<dbReference type="InterPro" id="IPR049825">
    <property type="entry name" value="Lasso_PadeA-like"/>
</dbReference>
<dbReference type="Proteomes" id="UP000670947">
    <property type="component" value="Unassembled WGS sequence"/>
</dbReference>
<reference evidence="1 2" key="1">
    <citation type="submission" date="2021-03" db="EMBL/GenBank/DDBJ databases">
        <title>Paenibacillus artemisicola MWE-103 whole genome sequence.</title>
        <authorList>
            <person name="Ham Y.J."/>
        </authorList>
    </citation>
    <scope>NUCLEOTIDE SEQUENCE [LARGE SCALE GENOMIC DNA]</scope>
    <source>
        <strain evidence="1 2">MWE-103</strain>
    </source>
</reference>
<evidence type="ECO:0000313" key="1">
    <source>
        <dbReference type="EMBL" id="MBO7747799.1"/>
    </source>
</evidence>
<accession>A0ABS3WHJ9</accession>
<dbReference type="RefSeq" id="WP_208850428.1">
    <property type="nucleotide sequence ID" value="NZ_JAGGDJ010000040.1"/>
</dbReference>
<dbReference type="EMBL" id="JAGGDJ010000040">
    <property type="protein sequence ID" value="MBO7747799.1"/>
    <property type="molecule type" value="Genomic_DNA"/>
</dbReference>
<keyword evidence="2" id="KW-1185">Reference proteome</keyword>
<comment type="caution">
    <text evidence="1">The sequence shown here is derived from an EMBL/GenBank/DDBJ whole genome shotgun (WGS) entry which is preliminary data.</text>
</comment>